<dbReference type="Gene3D" id="3.90.1200.10">
    <property type="match status" value="1"/>
</dbReference>
<proteinExistence type="inferred from homology"/>
<evidence type="ECO:0000313" key="5">
    <source>
        <dbReference type="Proteomes" id="UP000790833"/>
    </source>
</evidence>
<name>A0A9P7V7E5_9ASCO</name>
<organism evidence="4 5">
    <name type="scientific">Scheffersomyces spartinae</name>
    <dbReference type="NCBI Taxonomy" id="45513"/>
    <lineage>
        <taxon>Eukaryota</taxon>
        <taxon>Fungi</taxon>
        <taxon>Dikarya</taxon>
        <taxon>Ascomycota</taxon>
        <taxon>Saccharomycotina</taxon>
        <taxon>Pichiomycetes</taxon>
        <taxon>Debaryomycetaceae</taxon>
        <taxon>Scheffersomyces</taxon>
    </lineage>
</organism>
<evidence type="ECO:0000256" key="1">
    <source>
        <dbReference type="ARBA" id="ARBA00037883"/>
    </source>
</evidence>
<gene>
    <name evidence="4" type="ORF">KQ657_001707</name>
</gene>
<comment type="pathway">
    <text evidence="1">Phospholipid metabolism; phosphatidylethanolamine biosynthesis; phosphatidylethanolamine from ethanolamine: step 1/3.</text>
</comment>
<sequence length="566" mass="63956">MEISVNSSAFCYISHNRQVECVPATEQDVLDWSINCGSNNNNHNDNVTLALVDNENGTDVISVVANGHVTRLPLPERNLLYNLNNPSYSDLENDSSMLKEGSRSPQPYEPTTVLIEACGDSEDAGARAGAGVTEVLISPPISVAQSLNGSGPIEASSTDSPTDDNNNCMAIFLPKVEVEFPTDNSSSPARFGELKRLLLKISGGWNEEQIEVKQLTGGITNMLLSCKYMPTNETRLVRIYGNGTNLIIDRHREFILHLILHSLSLAPPIYCRFKNGLVYGFSPGRSLKPEEMYHENLYPLIAQQLGNWHQKLDYKAIDQGVEKLRDFSYNLKKLENQNYKAKKLKKKYISNIWELIEDWIDIVPVVPELIESFQENTTNNNDVIDSTNITKIMLEEFRALKDYLLTIDSPVVASHCDLLSGNIIVPKDWDLGAVSPTLNHVDENAVKFIDFEYMLPASRAFDIANHLAEWQGFDCNREAIPKPVASNPVLVKWCKSYLNNPNEASEDTQVDQLIKEIRAYYGLPGFYWGVWAMIQSEISSIDFNYAEYGKSRLQEYWDWKKEYMNT</sequence>
<keyword evidence="5" id="KW-1185">Reference proteome</keyword>
<protein>
    <recommendedName>
        <fullName evidence="3">ethanolamine kinase</fullName>
        <ecNumber evidence="3">2.7.1.82</ecNumber>
    </recommendedName>
</protein>
<evidence type="ECO:0000256" key="3">
    <source>
        <dbReference type="ARBA" id="ARBA00038874"/>
    </source>
</evidence>
<dbReference type="EMBL" id="JAHMUF010000017">
    <property type="protein sequence ID" value="KAG7192607.1"/>
    <property type="molecule type" value="Genomic_DNA"/>
</dbReference>
<dbReference type="GO" id="GO:0004305">
    <property type="term" value="F:ethanolamine kinase activity"/>
    <property type="evidence" value="ECO:0007669"/>
    <property type="project" value="UniProtKB-EC"/>
</dbReference>
<reference evidence="4" key="1">
    <citation type="submission" date="2021-03" db="EMBL/GenBank/DDBJ databases">
        <authorList>
            <person name="Palmer J.M."/>
        </authorList>
    </citation>
    <scope>NUCLEOTIDE SEQUENCE</scope>
    <source>
        <strain evidence="4">ARV_011</strain>
    </source>
</reference>
<dbReference type="EC" id="2.7.1.82" evidence="3"/>
<dbReference type="SUPFAM" id="SSF56112">
    <property type="entry name" value="Protein kinase-like (PK-like)"/>
    <property type="match status" value="1"/>
</dbReference>
<dbReference type="GO" id="GO:0006646">
    <property type="term" value="P:phosphatidylethanolamine biosynthetic process"/>
    <property type="evidence" value="ECO:0007669"/>
    <property type="project" value="TreeGrafter"/>
</dbReference>
<comment type="similarity">
    <text evidence="2">Belongs to the choline/ethanolamine kinase family.</text>
</comment>
<evidence type="ECO:0000313" key="4">
    <source>
        <dbReference type="EMBL" id="KAG7192607.1"/>
    </source>
</evidence>
<dbReference type="CDD" id="cd05157">
    <property type="entry name" value="ETNK_euk"/>
    <property type="match status" value="1"/>
</dbReference>
<dbReference type="GeneID" id="66115081"/>
<accession>A0A9P7V7E5</accession>
<dbReference type="PANTHER" id="PTHR22603:SF66">
    <property type="entry name" value="ETHANOLAMINE KINASE"/>
    <property type="match status" value="1"/>
</dbReference>
<comment type="caution">
    <text evidence="4">The sequence shown here is derived from an EMBL/GenBank/DDBJ whole genome shotgun (WGS) entry which is preliminary data.</text>
</comment>
<dbReference type="OrthoDB" id="10267235at2759"/>
<dbReference type="InterPro" id="IPR011009">
    <property type="entry name" value="Kinase-like_dom_sf"/>
</dbReference>
<dbReference type="PANTHER" id="PTHR22603">
    <property type="entry name" value="CHOLINE/ETHANOALAMINE KINASE"/>
    <property type="match status" value="1"/>
</dbReference>
<evidence type="ECO:0000256" key="2">
    <source>
        <dbReference type="ARBA" id="ARBA00038211"/>
    </source>
</evidence>
<dbReference type="Pfam" id="PF01633">
    <property type="entry name" value="Choline_kinase"/>
    <property type="match status" value="1"/>
</dbReference>
<dbReference type="GO" id="GO:0005737">
    <property type="term" value="C:cytoplasm"/>
    <property type="evidence" value="ECO:0007669"/>
    <property type="project" value="TreeGrafter"/>
</dbReference>
<dbReference type="AlphaFoldDB" id="A0A9P7V7E5"/>
<dbReference type="RefSeq" id="XP_043048157.1">
    <property type="nucleotide sequence ID" value="XM_043192493.1"/>
</dbReference>
<dbReference type="Proteomes" id="UP000790833">
    <property type="component" value="Unassembled WGS sequence"/>
</dbReference>